<dbReference type="InterPro" id="IPR036412">
    <property type="entry name" value="HAD-like_sf"/>
</dbReference>
<dbReference type="STRING" id="745411.B3C1_14782"/>
<dbReference type="EMBL" id="AMRI01000023">
    <property type="protein sequence ID" value="EKE69568.1"/>
    <property type="molecule type" value="Genomic_DNA"/>
</dbReference>
<keyword evidence="3" id="KW-0460">Magnesium</keyword>
<gene>
    <name evidence="4" type="ORF">B3C1_14782</name>
</gene>
<dbReference type="Gene3D" id="3.40.50.1000">
    <property type="entry name" value="HAD superfamily/HAD-like"/>
    <property type="match status" value="1"/>
</dbReference>
<keyword evidence="1" id="KW-0479">Metal-binding</keyword>
<organism evidence="4 5">
    <name type="scientific">Gallaecimonas xiamenensis 3-C-1</name>
    <dbReference type="NCBI Taxonomy" id="745411"/>
    <lineage>
        <taxon>Bacteria</taxon>
        <taxon>Pseudomonadati</taxon>
        <taxon>Pseudomonadota</taxon>
        <taxon>Gammaproteobacteria</taxon>
        <taxon>Enterobacterales</taxon>
        <taxon>Gallaecimonadaceae</taxon>
        <taxon>Gallaecimonas</taxon>
    </lineage>
</organism>
<dbReference type="CDD" id="cd02612">
    <property type="entry name" value="HAD_PGPPase"/>
    <property type="match status" value="1"/>
</dbReference>
<dbReference type="Proteomes" id="UP000006755">
    <property type="component" value="Unassembled WGS sequence"/>
</dbReference>
<dbReference type="PANTHER" id="PTHR43344:SF13">
    <property type="entry name" value="PHOSPHATASE RV3661-RELATED"/>
    <property type="match status" value="1"/>
</dbReference>
<dbReference type="GO" id="GO:0016787">
    <property type="term" value="F:hydrolase activity"/>
    <property type="evidence" value="ECO:0007669"/>
    <property type="project" value="UniProtKB-KW"/>
</dbReference>
<evidence type="ECO:0000256" key="2">
    <source>
        <dbReference type="ARBA" id="ARBA00022801"/>
    </source>
</evidence>
<comment type="caution">
    <text evidence="4">The sequence shown here is derived from an EMBL/GenBank/DDBJ whole genome shotgun (WGS) entry which is preliminary data.</text>
</comment>
<dbReference type="RefSeq" id="WP_008485809.1">
    <property type="nucleotide sequence ID" value="NZ_AMRI01000023.1"/>
</dbReference>
<reference evidence="4 5" key="1">
    <citation type="journal article" date="2012" name="J. Bacteriol.">
        <title>Genome Sequence of Gallaecimonas xiamenensis Type Strain 3-C-1.</title>
        <authorList>
            <person name="Lai Q."/>
            <person name="Wang L."/>
            <person name="Wang W."/>
            <person name="Shao Z."/>
        </authorList>
    </citation>
    <scope>NUCLEOTIDE SEQUENCE [LARGE SCALE GENOMIC DNA]</scope>
    <source>
        <strain evidence="4 5">3-C-1</strain>
    </source>
</reference>
<sequence length="217" mass="23628">MTAAPKVAVFDLDHTLINTDSANGFGLWAHEQGLWPIDDLHGQLAHWHRLYGEGRLPVAQYLDFIVSPLANKAEATVAGWVADFAKARVLPHLRPQAMDALRRHQDQGDRVIVSSATIAPIVGGICRLLGLDDYLATDLEVNQGHFTGRPQGIPNLGQGKAWRLAAHLGAKPVHLSAYSDSINDLALLSLADQAHAVTPDPRLAAIAEVRGWPIHHW</sequence>
<name>K2J3B5_9GAMM</name>
<dbReference type="PANTHER" id="PTHR43344">
    <property type="entry name" value="PHOSPHOSERINE PHOSPHATASE"/>
    <property type="match status" value="1"/>
</dbReference>
<dbReference type="NCBIfam" id="TIGR01490">
    <property type="entry name" value="HAD-SF-IB-hyp1"/>
    <property type="match status" value="1"/>
</dbReference>
<dbReference type="AlphaFoldDB" id="K2J3B5"/>
<dbReference type="eggNOG" id="COG0560">
    <property type="taxonomic scope" value="Bacteria"/>
</dbReference>
<proteinExistence type="predicted"/>
<dbReference type="NCBIfam" id="TIGR01488">
    <property type="entry name" value="HAD-SF-IB"/>
    <property type="match status" value="1"/>
</dbReference>
<dbReference type="InterPro" id="IPR050582">
    <property type="entry name" value="HAD-like_SerB"/>
</dbReference>
<keyword evidence="5" id="KW-1185">Reference proteome</keyword>
<evidence type="ECO:0000313" key="5">
    <source>
        <dbReference type="Proteomes" id="UP000006755"/>
    </source>
</evidence>
<evidence type="ECO:0000256" key="1">
    <source>
        <dbReference type="ARBA" id="ARBA00022723"/>
    </source>
</evidence>
<dbReference type="Pfam" id="PF12710">
    <property type="entry name" value="HAD"/>
    <property type="match status" value="1"/>
</dbReference>
<dbReference type="InterPro" id="IPR023214">
    <property type="entry name" value="HAD_sf"/>
</dbReference>
<keyword evidence="2" id="KW-0378">Hydrolase</keyword>
<accession>K2J3B5</accession>
<dbReference type="InterPro" id="IPR006385">
    <property type="entry name" value="HAD_hydro_SerB1"/>
</dbReference>
<dbReference type="SUPFAM" id="SSF56784">
    <property type="entry name" value="HAD-like"/>
    <property type="match status" value="1"/>
</dbReference>
<evidence type="ECO:0000256" key="3">
    <source>
        <dbReference type="ARBA" id="ARBA00022842"/>
    </source>
</evidence>
<dbReference type="OrthoDB" id="9784466at2"/>
<dbReference type="Gene3D" id="1.20.1440.100">
    <property type="entry name" value="SG protein - dephosphorylation function"/>
    <property type="match status" value="1"/>
</dbReference>
<evidence type="ECO:0008006" key="6">
    <source>
        <dbReference type="Google" id="ProtNLM"/>
    </source>
</evidence>
<evidence type="ECO:0000313" key="4">
    <source>
        <dbReference type="EMBL" id="EKE69568.1"/>
    </source>
</evidence>
<protein>
    <recommendedName>
        <fullName evidence="6">HAD family hydrolase</fullName>
    </recommendedName>
</protein>
<dbReference type="GO" id="GO:0046872">
    <property type="term" value="F:metal ion binding"/>
    <property type="evidence" value="ECO:0007669"/>
    <property type="project" value="UniProtKB-KW"/>
</dbReference>